<dbReference type="InterPro" id="IPR007612">
    <property type="entry name" value="LOR"/>
</dbReference>
<dbReference type="Proteomes" id="UP000294684">
    <property type="component" value="Unassembled WGS sequence"/>
</dbReference>
<protein>
    <submittedName>
        <fullName evidence="1">Uncharacterized protein</fullName>
    </submittedName>
</protein>
<dbReference type="EMBL" id="SORO01000001">
    <property type="protein sequence ID" value="TDY73107.1"/>
    <property type="molecule type" value="Genomic_DNA"/>
</dbReference>
<dbReference type="RefSeq" id="WP_004786834.1">
    <property type="nucleotide sequence ID" value="NZ_SORO01000001.1"/>
</dbReference>
<dbReference type="OrthoDB" id="572274at2"/>
<reference evidence="1 2" key="1">
    <citation type="submission" date="2019-03" db="EMBL/GenBank/DDBJ databases">
        <title>Genomic Encyclopedia of Archaeal and Bacterial Type Strains, Phase II (KMG-II): from individual species to whole genera.</title>
        <authorList>
            <person name="Goeker M."/>
        </authorList>
    </citation>
    <scope>NUCLEOTIDE SEQUENCE [LARGE SCALE GENOMIC DNA]</scope>
    <source>
        <strain evidence="1 2">DSM 21537</strain>
    </source>
</reference>
<comment type="caution">
    <text evidence="1">The sequence shown here is derived from an EMBL/GenBank/DDBJ whole genome shotgun (WGS) entry which is preliminary data.</text>
</comment>
<sequence length="192" mass="22149">MQQYTFNKYFAKKSFLKIFGGEIRIFDENKNNLLFFVKQKAFKLKEDITVYADETKSKELLKIKARSVIDFSATYDVVDLTSNEAIGSLRRKGFKSILKDSWEILDIKDQVVGSIDEDSMLKAILRRFLTNLIPQSFFITINKNQVGILKQTFNPFVPQFNIDFSSDVASALDRRMGIAIVILLQIIEGRQQ</sequence>
<dbReference type="STRING" id="1193051.LEP1GSC017_1875"/>
<dbReference type="Pfam" id="PF04525">
    <property type="entry name" value="LOR"/>
    <property type="match status" value="1"/>
</dbReference>
<dbReference type="GeneID" id="79827425"/>
<proteinExistence type="predicted"/>
<keyword evidence="2" id="KW-1185">Reference proteome</keyword>
<evidence type="ECO:0000313" key="1">
    <source>
        <dbReference type="EMBL" id="TDY73107.1"/>
    </source>
</evidence>
<dbReference type="AlphaFoldDB" id="A0A4R8MZ13"/>
<name>A0A4R8MZ13_LEPME</name>
<evidence type="ECO:0000313" key="2">
    <source>
        <dbReference type="Proteomes" id="UP000294684"/>
    </source>
</evidence>
<organism evidence="1 2">
    <name type="scientific">Leptospira meyeri</name>
    <dbReference type="NCBI Taxonomy" id="29508"/>
    <lineage>
        <taxon>Bacteria</taxon>
        <taxon>Pseudomonadati</taxon>
        <taxon>Spirochaetota</taxon>
        <taxon>Spirochaetia</taxon>
        <taxon>Leptospirales</taxon>
        <taxon>Leptospiraceae</taxon>
        <taxon>Leptospira</taxon>
    </lineage>
</organism>
<gene>
    <name evidence="1" type="ORF">CLV96_2128</name>
</gene>
<accession>A0A4R8MZ13</accession>